<evidence type="ECO:0000256" key="1">
    <source>
        <dbReference type="ARBA" id="ARBA00022723"/>
    </source>
</evidence>
<comment type="caution">
    <text evidence="4">The sequence shown here is derived from an EMBL/GenBank/DDBJ whole genome shotgun (WGS) entry which is preliminary data.</text>
</comment>
<evidence type="ECO:0000259" key="3">
    <source>
        <dbReference type="Pfam" id="PF06155"/>
    </source>
</evidence>
<dbReference type="Pfam" id="PF06155">
    <property type="entry name" value="GBBH-like_N"/>
    <property type="match status" value="1"/>
</dbReference>
<dbReference type="PANTHER" id="PTHR35303">
    <property type="entry name" value="OS02G0197800 PROTEIN"/>
    <property type="match status" value="1"/>
</dbReference>
<dbReference type="GO" id="GO:0046872">
    <property type="term" value="F:metal ion binding"/>
    <property type="evidence" value="ECO:0007669"/>
    <property type="project" value="UniProtKB-KW"/>
</dbReference>
<evidence type="ECO:0000256" key="2">
    <source>
        <dbReference type="ARBA" id="ARBA00023004"/>
    </source>
</evidence>
<dbReference type="EMBL" id="PNRE01000075">
    <property type="protein sequence ID" value="PMR68106.1"/>
    <property type="molecule type" value="Genomic_DNA"/>
</dbReference>
<dbReference type="OrthoDB" id="9794178at2"/>
<dbReference type="AlphaFoldDB" id="A0A2N7TIU7"/>
<sequence>MSALPEIVPPPLEVRLNRRERHLELSWPEGHRSRISCLTLRMACACASCTQAQRRGRLTLYDVDITIDKVALFGVSGLQLFFSDGHDRGLYPWAYLRELGEAQP</sequence>
<accession>A0A2N7TIU7</accession>
<keyword evidence="2" id="KW-0408">Iron</keyword>
<dbReference type="InterPro" id="IPR010376">
    <property type="entry name" value="GBBH-like_N"/>
</dbReference>
<feature type="domain" description="Gamma-butyrobetaine hydroxylase-like N-terminal" evidence="3">
    <location>
        <begin position="15"/>
        <end position="97"/>
    </location>
</feature>
<dbReference type="Gene3D" id="3.30.2020.30">
    <property type="match status" value="1"/>
</dbReference>
<gene>
    <name evidence="4" type="ORF">C1H66_16960</name>
</gene>
<keyword evidence="5" id="KW-1185">Reference proteome</keyword>
<dbReference type="InterPro" id="IPR038492">
    <property type="entry name" value="GBBH-like_N_sf"/>
</dbReference>
<dbReference type="Proteomes" id="UP000235346">
    <property type="component" value="Unassembled WGS sequence"/>
</dbReference>
<dbReference type="PANTHER" id="PTHR35303:SF8">
    <property type="entry name" value="GAMMA-BUTYROBETAINE HYDROXYLASE-LIKE N-TERMINAL DOMAIN-CONTAINING PROTEIN"/>
    <property type="match status" value="1"/>
</dbReference>
<dbReference type="RefSeq" id="WP_102629059.1">
    <property type="nucleotide sequence ID" value="NZ_PDOH01000015.1"/>
</dbReference>
<keyword evidence="1" id="KW-0479">Metal-binding</keyword>
<name>A0A2N7TIU7_9GAMM</name>
<reference evidence="4 5" key="1">
    <citation type="submission" date="2018-01" db="EMBL/GenBank/DDBJ databases">
        <title>Halomonas endophytica sp. nov., isolated from storage liquid in the stems of Populus euphratica.</title>
        <authorList>
            <person name="Chen C."/>
        </authorList>
    </citation>
    <scope>NUCLEOTIDE SEQUENCE [LARGE SCALE GENOMIC DNA]</scope>
    <source>
        <strain evidence="4 5">DSM 26881</strain>
    </source>
</reference>
<evidence type="ECO:0000313" key="5">
    <source>
        <dbReference type="Proteomes" id="UP000235346"/>
    </source>
</evidence>
<evidence type="ECO:0000313" key="4">
    <source>
        <dbReference type="EMBL" id="PMR68106.1"/>
    </source>
</evidence>
<proteinExistence type="predicted"/>
<organism evidence="4 5">
    <name type="scientific">Halomonas heilongjiangensis</name>
    <dbReference type="NCBI Taxonomy" id="1387883"/>
    <lineage>
        <taxon>Bacteria</taxon>
        <taxon>Pseudomonadati</taxon>
        <taxon>Pseudomonadota</taxon>
        <taxon>Gammaproteobacteria</taxon>
        <taxon>Oceanospirillales</taxon>
        <taxon>Halomonadaceae</taxon>
        <taxon>Halomonas</taxon>
    </lineage>
</organism>
<protein>
    <recommendedName>
        <fullName evidence="3">Gamma-butyrobetaine hydroxylase-like N-terminal domain-containing protein</fullName>
    </recommendedName>
</protein>